<keyword evidence="4" id="KW-1185">Reference proteome</keyword>
<sequence>MKYLSMAVLLLLAACSSQPPVSFYQLPPVQSVMTAPSAAAKGLFVEPVQVAPYLNGRGLVLQVSSVELVMARQHLWAEGLDQHLQRQLRKYIPLYTPAYFAQLQPSADSVRLTVQLDRFHGLVEGYAVLSGRFSLSSQAIVHSFDLRLPLLNDGYPAMVTALGQGWEQLAQQIAQQLGNSA</sequence>
<keyword evidence="3" id="KW-0449">Lipoprotein</keyword>
<feature type="domain" description="ABC-type transport auxiliary lipoprotein component" evidence="2">
    <location>
        <begin position="24"/>
        <end position="174"/>
    </location>
</feature>
<dbReference type="PROSITE" id="PS51257">
    <property type="entry name" value="PROKAR_LIPOPROTEIN"/>
    <property type="match status" value="1"/>
</dbReference>
<dbReference type="EMBL" id="JAERPS020000001">
    <property type="protein sequence ID" value="MBZ9610096.1"/>
    <property type="molecule type" value="Genomic_DNA"/>
</dbReference>
<feature type="chain" id="PRO_5046035260" evidence="1">
    <location>
        <begin position="20"/>
        <end position="181"/>
    </location>
</feature>
<gene>
    <name evidence="3" type="ORF">I4W93_000650</name>
</gene>
<evidence type="ECO:0000256" key="1">
    <source>
        <dbReference type="SAM" id="SignalP"/>
    </source>
</evidence>
<organism evidence="3 4">
    <name type="scientific">Rheinheimera maricola</name>
    <dbReference type="NCBI Taxonomy" id="2793282"/>
    <lineage>
        <taxon>Bacteria</taxon>
        <taxon>Pseudomonadati</taxon>
        <taxon>Pseudomonadota</taxon>
        <taxon>Gammaproteobacteria</taxon>
        <taxon>Chromatiales</taxon>
        <taxon>Chromatiaceae</taxon>
        <taxon>Rheinheimera</taxon>
    </lineage>
</organism>
<feature type="signal peptide" evidence="1">
    <location>
        <begin position="1"/>
        <end position="19"/>
    </location>
</feature>
<evidence type="ECO:0000259" key="2">
    <source>
        <dbReference type="Pfam" id="PF03886"/>
    </source>
</evidence>
<protein>
    <submittedName>
        <fullName evidence="3">ABC-type transport auxiliary lipoprotein family protein</fullName>
    </submittedName>
</protein>
<reference evidence="3 4" key="1">
    <citation type="submission" date="2021-08" db="EMBL/GenBank/DDBJ databases">
        <title>Rheinheimera aquimaris sp. nov., isolated from seawater of the East Sea in Korea.</title>
        <authorList>
            <person name="Kim K.H."/>
            <person name="Wenting R."/>
            <person name="Kim K.R."/>
            <person name="Jeon C.O."/>
        </authorList>
    </citation>
    <scope>NUCLEOTIDE SEQUENCE [LARGE SCALE GENOMIC DNA]</scope>
    <source>
        <strain evidence="3 4">MA-13</strain>
    </source>
</reference>
<keyword evidence="1" id="KW-0732">Signal</keyword>
<dbReference type="Pfam" id="PF03886">
    <property type="entry name" value="ABC_trans_aux"/>
    <property type="match status" value="1"/>
</dbReference>
<proteinExistence type="predicted"/>
<evidence type="ECO:0000313" key="3">
    <source>
        <dbReference type="EMBL" id="MBZ9610096.1"/>
    </source>
</evidence>
<dbReference type="InterPro" id="IPR005586">
    <property type="entry name" value="ABC_trans_aux"/>
</dbReference>
<dbReference type="RefSeq" id="WP_205313710.1">
    <property type="nucleotide sequence ID" value="NZ_JAERPS020000001.1"/>
</dbReference>
<accession>A0ABS7X3F8</accession>
<dbReference type="Proteomes" id="UP000663814">
    <property type="component" value="Unassembled WGS sequence"/>
</dbReference>
<dbReference type="SUPFAM" id="SSF159594">
    <property type="entry name" value="XCC0632-like"/>
    <property type="match status" value="1"/>
</dbReference>
<comment type="caution">
    <text evidence="3">The sequence shown here is derived from an EMBL/GenBank/DDBJ whole genome shotgun (WGS) entry which is preliminary data.</text>
</comment>
<name>A0ABS7X3F8_9GAMM</name>
<evidence type="ECO:0000313" key="4">
    <source>
        <dbReference type="Proteomes" id="UP000663814"/>
    </source>
</evidence>
<dbReference type="Gene3D" id="3.40.50.10610">
    <property type="entry name" value="ABC-type transport auxiliary lipoprotein component"/>
    <property type="match status" value="1"/>
</dbReference>